<dbReference type="Proteomes" id="UP001601197">
    <property type="component" value="Unassembled WGS sequence"/>
</dbReference>
<gene>
    <name evidence="3" type="ORF">ACFYNZ_15315</name>
</gene>
<protein>
    <submittedName>
        <fullName evidence="3">GNAT family N-acetyltransferase</fullName>
        <ecNumber evidence="3">2.3.-.-</ecNumber>
    </submittedName>
</protein>
<dbReference type="RefSeq" id="WP_388347411.1">
    <property type="nucleotide sequence ID" value="NZ_JBIAFJ010000011.1"/>
</dbReference>
<evidence type="ECO:0000313" key="3">
    <source>
        <dbReference type="EMBL" id="MFE9170872.1"/>
    </source>
</evidence>
<sequence>MTPQVDQAVAARQRAELQRSTENAPPTPGETMTARRLFAASRILTANRVRTIPFNPRSHTHARRITELFTGYLLEEYDRIGDYAPGLPVALHLNTLIVYAGDDIAGFCSADPHAYALELIYLDPAYRGRGIATAIVTQMRQTCPKPMGARMPFTPHGQALVTRTGLRPHQPGESALQDAAEQLAEINRDIRRECPHRRGHPAKACRRCYRQALRRSATHIVRTYLAEQRAQSA</sequence>
<comment type="caution">
    <text evidence="3">The sequence shown here is derived from an EMBL/GenBank/DDBJ whole genome shotgun (WGS) entry which is preliminary data.</text>
</comment>
<dbReference type="CDD" id="cd04301">
    <property type="entry name" value="NAT_SF"/>
    <property type="match status" value="1"/>
</dbReference>
<keyword evidence="3" id="KW-0808">Transferase</keyword>
<dbReference type="EC" id="2.3.-.-" evidence="3"/>
<evidence type="ECO:0000313" key="4">
    <source>
        <dbReference type="Proteomes" id="UP001601197"/>
    </source>
</evidence>
<dbReference type="PROSITE" id="PS51186">
    <property type="entry name" value="GNAT"/>
    <property type="match status" value="1"/>
</dbReference>
<accession>A0ABW6KSK2</accession>
<keyword evidence="4" id="KW-1185">Reference proteome</keyword>
<dbReference type="GO" id="GO:0016746">
    <property type="term" value="F:acyltransferase activity"/>
    <property type="evidence" value="ECO:0007669"/>
    <property type="project" value="UniProtKB-KW"/>
</dbReference>
<name>A0ABW6KSK2_9ACTN</name>
<dbReference type="SUPFAM" id="SSF55729">
    <property type="entry name" value="Acyl-CoA N-acyltransferases (Nat)"/>
    <property type="match status" value="1"/>
</dbReference>
<reference evidence="3 4" key="1">
    <citation type="submission" date="2024-10" db="EMBL/GenBank/DDBJ databases">
        <title>The Natural Products Discovery Center: Release of the First 8490 Sequenced Strains for Exploring Actinobacteria Biosynthetic Diversity.</title>
        <authorList>
            <person name="Kalkreuter E."/>
            <person name="Kautsar S.A."/>
            <person name="Yang D."/>
            <person name="Bader C.D."/>
            <person name="Teijaro C.N."/>
            <person name="Fluegel L."/>
            <person name="Davis C.M."/>
            <person name="Simpson J.R."/>
            <person name="Lauterbach L."/>
            <person name="Steele A.D."/>
            <person name="Gui C."/>
            <person name="Meng S."/>
            <person name="Li G."/>
            <person name="Viehrig K."/>
            <person name="Ye F."/>
            <person name="Su P."/>
            <person name="Kiefer A.F."/>
            <person name="Nichols A."/>
            <person name="Cepeda A.J."/>
            <person name="Yan W."/>
            <person name="Fan B."/>
            <person name="Jiang Y."/>
            <person name="Adhikari A."/>
            <person name="Zheng C.-J."/>
            <person name="Schuster L."/>
            <person name="Cowan T.M."/>
            <person name="Smanski M.J."/>
            <person name="Chevrette M.G."/>
            <person name="De Carvalho L.P.S."/>
            <person name="Shen B."/>
        </authorList>
    </citation>
    <scope>NUCLEOTIDE SEQUENCE [LARGE SCALE GENOMIC DNA]</scope>
    <source>
        <strain evidence="3 4">NPDC007147</strain>
    </source>
</reference>
<dbReference type="Pfam" id="PF00583">
    <property type="entry name" value="Acetyltransf_1"/>
    <property type="match status" value="1"/>
</dbReference>
<evidence type="ECO:0000256" key="1">
    <source>
        <dbReference type="SAM" id="MobiDB-lite"/>
    </source>
</evidence>
<feature type="region of interest" description="Disordered" evidence="1">
    <location>
        <begin position="12"/>
        <end position="31"/>
    </location>
</feature>
<dbReference type="InterPro" id="IPR016181">
    <property type="entry name" value="Acyl_CoA_acyltransferase"/>
</dbReference>
<organism evidence="3 4">
    <name type="scientific">Streptomyces kebangsaanensis</name>
    <dbReference type="NCBI Taxonomy" id="864058"/>
    <lineage>
        <taxon>Bacteria</taxon>
        <taxon>Bacillati</taxon>
        <taxon>Actinomycetota</taxon>
        <taxon>Actinomycetes</taxon>
        <taxon>Kitasatosporales</taxon>
        <taxon>Streptomycetaceae</taxon>
        <taxon>Streptomyces</taxon>
    </lineage>
</organism>
<dbReference type="InterPro" id="IPR000182">
    <property type="entry name" value="GNAT_dom"/>
</dbReference>
<proteinExistence type="predicted"/>
<evidence type="ECO:0000259" key="2">
    <source>
        <dbReference type="PROSITE" id="PS51186"/>
    </source>
</evidence>
<keyword evidence="3" id="KW-0012">Acyltransferase</keyword>
<dbReference type="Gene3D" id="3.40.630.30">
    <property type="match status" value="1"/>
</dbReference>
<dbReference type="EMBL" id="JBIAFJ010000011">
    <property type="protein sequence ID" value="MFE9170872.1"/>
    <property type="molecule type" value="Genomic_DNA"/>
</dbReference>
<feature type="domain" description="N-acetyltransferase" evidence="2">
    <location>
        <begin position="52"/>
        <end position="189"/>
    </location>
</feature>